<feature type="compositionally biased region" description="Polar residues" evidence="9">
    <location>
        <begin position="410"/>
        <end position="421"/>
    </location>
</feature>
<feature type="compositionally biased region" description="Polar residues" evidence="9">
    <location>
        <begin position="254"/>
        <end position="269"/>
    </location>
</feature>
<keyword evidence="6" id="KW-0967">Endosome</keyword>
<comment type="subcellular location">
    <subcellularLocation>
        <location evidence="2">Cytoplasm</location>
    </subcellularLocation>
    <subcellularLocation>
        <location evidence="1">Endosome membrane</location>
        <topology evidence="1">Peripheral membrane protein</topology>
    </subcellularLocation>
</comment>
<feature type="compositionally biased region" description="Polar residues" evidence="9">
    <location>
        <begin position="289"/>
        <end position="298"/>
    </location>
</feature>
<keyword evidence="4" id="KW-0813">Transport</keyword>
<evidence type="ECO:0008006" key="14">
    <source>
        <dbReference type="Google" id="ProtNLM"/>
    </source>
</evidence>
<dbReference type="GO" id="GO:0005771">
    <property type="term" value="C:multivesicular body"/>
    <property type="evidence" value="ECO:0007669"/>
    <property type="project" value="TreeGrafter"/>
</dbReference>
<keyword evidence="8" id="KW-0472">Membrane</keyword>
<evidence type="ECO:0000256" key="3">
    <source>
        <dbReference type="ARBA" id="ARBA00007895"/>
    </source>
</evidence>
<name>A0A1C1CK56_9EURO</name>
<keyword evidence="5" id="KW-0963">Cytoplasm</keyword>
<dbReference type="Proteomes" id="UP000094526">
    <property type="component" value="Unassembled WGS sequence"/>
</dbReference>
<evidence type="ECO:0000259" key="10">
    <source>
        <dbReference type="Pfam" id="PF04652"/>
    </source>
</evidence>
<dbReference type="STRING" id="86049.A0A1C1CK56"/>
<evidence type="ECO:0000256" key="1">
    <source>
        <dbReference type="ARBA" id="ARBA00004481"/>
    </source>
</evidence>
<feature type="compositionally biased region" description="Pro residues" evidence="9">
    <location>
        <begin position="452"/>
        <end position="476"/>
    </location>
</feature>
<evidence type="ECO:0000256" key="8">
    <source>
        <dbReference type="ARBA" id="ARBA00023136"/>
    </source>
</evidence>
<dbReference type="GO" id="GO:0010008">
    <property type="term" value="C:endosome membrane"/>
    <property type="evidence" value="ECO:0007669"/>
    <property type="project" value="UniProtKB-SubCell"/>
</dbReference>
<dbReference type="eggNOG" id="KOG0917">
    <property type="taxonomic scope" value="Eukaryota"/>
</dbReference>
<dbReference type="InterPro" id="IPR023175">
    <property type="entry name" value="Vta1/CALS_N_sf"/>
</dbReference>
<feature type="domain" description="Vta1/callose synthase N-terminal" evidence="10">
    <location>
        <begin position="13"/>
        <end position="156"/>
    </location>
</feature>
<accession>A0A1C1CK56</accession>
<dbReference type="PANTHER" id="PTHR46009:SF1">
    <property type="entry name" value="VACUOLAR PROTEIN SORTING-ASSOCIATED PROTEIN VTA1 HOMOLOG"/>
    <property type="match status" value="1"/>
</dbReference>
<dbReference type="VEuPathDB" id="FungiDB:CLCR_04753"/>
<feature type="compositionally biased region" description="Low complexity" evidence="9">
    <location>
        <begin position="366"/>
        <end position="380"/>
    </location>
</feature>
<dbReference type="PANTHER" id="PTHR46009">
    <property type="entry name" value="VACUOLAR PROTEIN SORTING-ASSOCIATED PROTEIN VTA1 HOMOLOG"/>
    <property type="match status" value="1"/>
</dbReference>
<dbReference type="Gene3D" id="1.25.40.270">
    <property type="entry name" value="Vacuolar protein sorting-associated protein vta1"/>
    <property type="match status" value="1"/>
</dbReference>
<evidence type="ECO:0000256" key="6">
    <source>
        <dbReference type="ARBA" id="ARBA00022753"/>
    </source>
</evidence>
<dbReference type="OrthoDB" id="391137at2759"/>
<dbReference type="Pfam" id="PF04652">
    <property type="entry name" value="Vta1"/>
    <property type="match status" value="1"/>
</dbReference>
<reference evidence="13" key="1">
    <citation type="submission" date="2015-07" db="EMBL/GenBank/DDBJ databases">
        <authorList>
            <person name="Teixeira M.M."/>
            <person name="Souza R.C."/>
            <person name="Almeida L.G."/>
            <person name="Vicente V.A."/>
            <person name="de Hoog S."/>
            <person name="Bocca A.L."/>
            <person name="de Almeida S.R."/>
            <person name="Vasconcelos A.T."/>
            <person name="Felipe M.S."/>
        </authorList>
    </citation>
    <scope>NUCLEOTIDE SEQUENCE [LARGE SCALE GENOMIC DNA]</scope>
    <source>
        <strain evidence="13">KSF</strain>
    </source>
</reference>
<sequence>MAAQVPAALKTADITRFAHRAAQLEKAKPIIAYWCEYWIVNQILSRGLHNADQESLAYTTALMDKLEQFKAEHAQEPAVTDDVVGKAYVEQFGLETFERADNAVRANKASRQTADTFQASATFLDLLQIWGPLEPEIAAKIKFAKYHALRIAKALKAGEDPNLSNPKPQTPVDEALPALDPSDADVQALEGHSATKSRQPSVVEVPDEADKIQKTLAQKSVLDESLHPSRDPSLPPPLARQPTVTEVPDEADRMQSTLATQSSIDQSLHPSRAPSVPPTNDVSPLPDQDATNFYTNTADEPAEISPLGPSAERKPSVGGNYFPVVPPGPGSEPNLPSAPTTIGPAAPLELPSTPTTLGKVRTDLPSASSEPSVTSASARSDLGAALNAPPSRQSPPLPPHRHGTLLPQVSPGQPSTFAPNFQPQPPQQPIIPPQARQARGPVPPVPQFQQPPQVPQVPGPPPPVFAPSPVHPPPRQAPVATIAPHPQPSNVVIDEEAVMKAQKHARWAISALNFEDVPTAIRELRGALASLGAT</sequence>
<dbReference type="VEuPathDB" id="FungiDB:G647_03045"/>
<evidence type="ECO:0000256" key="5">
    <source>
        <dbReference type="ARBA" id="ARBA00022490"/>
    </source>
</evidence>
<keyword evidence="7" id="KW-0653">Protein transport</keyword>
<organism evidence="12 13">
    <name type="scientific">Cladophialophora carrionii</name>
    <dbReference type="NCBI Taxonomy" id="86049"/>
    <lineage>
        <taxon>Eukaryota</taxon>
        <taxon>Fungi</taxon>
        <taxon>Dikarya</taxon>
        <taxon>Ascomycota</taxon>
        <taxon>Pezizomycotina</taxon>
        <taxon>Eurotiomycetes</taxon>
        <taxon>Chaetothyriomycetidae</taxon>
        <taxon>Chaetothyriales</taxon>
        <taxon>Herpotrichiellaceae</taxon>
        <taxon>Cladophialophora</taxon>
    </lineage>
</organism>
<feature type="compositionally biased region" description="Pro residues" evidence="9">
    <location>
        <begin position="422"/>
        <end position="432"/>
    </location>
</feature>
<keyword evidence="13" id="KW-1185">Reference proteome</keyword>
<protein>
    <recommendedName>
        <fullName evidence="14">DUF605-domain-containing protein</fullName>
    </recommendedName>
</protein>
<evidence type="ECO:0000259" key="11">
    <source>
        <dbReference type="Pfam" id="PF18097"/>
    </source>
</evidence>
<dbReference type="InterPro" id="IPR039431">
    <property type="entry name" value="Vta1/CALS_N"/>
</dbReference>
<gene>
    <name evidence="12" type="ORF">CLCR_04753</name>
</gene>
<dbReference type="AlphaFoldDB" id="A0A1C1CK56"/>
<feature type="domain" description="Vta1 C-terminal" evidence="11">
    <location>
        <begin position="496"/>
        <end position="531"/>
    </location>
</feature>
<feature type="compositionally biased region" description="Basic and acidic residues" evidence="9">
    <location>
        <begin position="221"/>
        <end position="230"/>
    </location>
</feature>
<evidence type="ECO:0000256" key="4">
    <source>
        <dbReference type="ARBA" id="ARBA00022448"/>
    </source>
</evidence>
<evidence type="ECO:0000256" key="9">
    <source>
        <dbReference type="SAM" id="MobiDB-lite"/>
    </source>
</evidence>
<dbReference type="Gene3D" id="1.20.5.420">
    <property type="entry name" value="Immunoglobulin FC, subunit C"/>
    <property type="match status" value="1"/>
</dbReference>
<feature type="region of interest" description="Disordered" evidence="9">
    <location>
        <begin position="158"/>
        <end position="178"/>
    </location>
</feature>
<evidence type="ECO:0000256" key="7">
    <source>
        <dbReference type="ARBA" id="ARBA00022927"/>
    </source>
</evidence>
<evidence type="ECO:0000313" key="13">
    <source>
        <dbReference type="Proteomes" id="UP000094526"/>
    </source>
</evidence>
<comment type="caution">
    <text evidence="12">The sequence shown here is derived from an EMBL/GenBank/DDBJ whole genome shotgun (WGS) entry which is preliminary data.</text>
</comment>
<feature type="region of interest" description="Disordered" evidence="9">
    <location>
        <begin position="189"/>
        <end position="208"/>
    </location>
</feature>
<evidence type="ECO:0000256" key="2">
    <source>
        <dbReference type="ARBA" id="ARBA00004496"/>
    </source>
</evidence>
<evidence type="ECO:0000313" key="12">
    <source>
        <dbReference type="EMBL" id="OCT48866.1"/>
    </source>
</evidence>
<feature type="region of interest" description="Disordered" evidence="9">
    <location>
        <begin position="219"/>
        <end position="487"/>
    </location>
</feature>
<dbReference type="InterPro" id="IPR044538">
    <property type="entry name" value="Vta1-like"/>
</dbReference>
<dbReference type="InterPro" id="IPR041212">
    <property type="entry name" value="Vta1_C"/>
</dbReference>
<proteinExistence type="inferred from homology"/>
<dbReference type="GO" id="GO:0015031">
    <property type="term" value="P:protein transport"/>
    <property type="evidence" value="ECO:0007669"/>
    <property type="project" value="UniProtKB-KW"/>
</dbReference>
<dbReference type="EMBL" id="LGRB01000011">
    <property type="protein sequence ID" value="OCT48866.1"/>
    <property type="molecule type" value="Genomic_DNA"/>
</dbReference>
<dbReference type="GO" id="GO:0032511">
    <property type="term" value="P:late endosome to vacuole transport via multivesicular body sorting pathway"/>
    <property type="evidence" value="ECO:0007669"/>
    <property type="project" value="InterPro"/>
</dbReference>
<dbReference type="Pfam" id="PF18097">
    <property type="entry name" value="Vta1_C"/>
    <property type="match status" value="1"/>
</dbReference>
<comment type="similarity">
    <text evidence="3">Belongs to the VTA1 family.</text>
</comment>